<sequence>MNYNTEASMFESIAEPDDGPVDPAETALMIRRCLRCDQLLAPPTGECSVCRSFELEWVPSSGLGSIVSWRPAHRSVGRPHSALVPMTLAIVELDDGPWVYTTIEGDVPPQADRSIRVQFQPYPQVDRFPVFVVCPEQPSSDEDGPTARMTSTCGGNSIDWYGGSPAVTSPASPYP</sequence>
<evidence type="ECO:0000313" key="3">
    <source>
        <dbReference type="EMBL" id="GGL13482.1"/>
    </source>
</evidence>
<accession>A0A917RM23</accession>
<feature type="region of interest" description="Disordered" evidence="1">
    <location>
        <begin position="1"/>
        <end position="21"/>
    </location>
</feature>
<name>A0A917RM23_9NOCA</name>
<dbReference type="Pfam" id="PF01796">
    <property type="entry name" value="OB_ChsH2_C"/>
    <property type="match status" value="1"/>
</dbReference>
<proteinExistence type="predicted"/>
<reference evidence="3" key="2">
    <citation type="submission" date="2020-09" db="EMBL/GenBank/DDBJ databases">
        <authorList>
            <person name="Sun Q."/>
            <person name="Zhou Y."/>
        </authorList>
    </citation>
    <scope>NUCLEOTIDE SEQUENCE</scope>
    <source>
        <strain evidence="3">CGMCC 4.3508</strain>
    </source>
</reference>
<dbReference type="AlphaFoldDB" id="A0A917RM23"/>
<evidence type="ECO:0000313" key="4">
    <source>
        <dbReference type="Proteomes" id="UP000638263"/>
    </source>
</evidence>
<dbReference type="EMBL" id="BMMH01000005">
    <property type="protein sequence ID" value="GGL13482.1"/>
    <property type="molecule type" value="Genomic_DNA"/>
</dbReference>
<keyword evidence="4" id="KW-1185">Reference proteome</keyword>
<feature type="domain" description="ChsH2 C-terminal OB-fold" evidence="2">
    <location>
        <begin position="57"/>
        <end position="110"/>
    </location>
</feature>
<comment type="caution">
    <text evidence="3">The sequence shown here is derived from an EMBL/GenBank/DDBJ whole genome shotgun (WGS) entry which is preliminary data.</text>
</comment>
<dbReference type="Proteomes" id="UP000638263">
    <property type="component" value="Unassembled WGS sequence"/>
</dbReference>
<dbReference type="InterPro" id="IPR052513">
    <property type="entry name" value="Thioester_dehydratase-like"/>
</dbReference>
<evidence type="ECO:0000256" key="1">
    <source>
        <dbReference type="SAM" id="MobiDB-lite"/>
    </source>
</evidence>
<organism evidence="3 4">
    <name type="scientific">Nocardia jinanensis</name>
    <dbReference type="NCBI Taxonomy" id="382504"/>
    <lineage>
        <taxon>Bacteria</taxon>
        <taxon>Bacillati</taxon>
        <taxon>Actinomycetota</taxon>
        <taxon>Actinomycetes</taxon>
        <taxon>Mycobacteriales</taxon>
        <taxon>Nocardiaceae</taxon>
        <taxon>Nocardia</taxon>
    </lineage>
</organism>
<gene>
    <name evidence="3" type="ORF">GCM10011588_29890</name>
</gene>
<dbReference type="SUPFAM" id="SSF50249">
    <property type="entry name" value="Nucleic acid-binding proteins"/>
    <property type="match status" value="1"/>
</dbReference>
<dbReference type="InterPro" id="IPR012340">
    <property type="entry name" value="NA-bd_OB-fold"/>
</dbReference>
<protein>
    <recommendedName>
        <fullName evidence="2">ChsH2 C-terminal OB-fold domain-containing protein</fullName>
    </recommendedName>
</protein>
<dbReference type="PANTHER" id="PTHR34075:SF5">
    <property type="entry name" value="BLR3430 PROTEIN"/>
    <property type="match status" value="1"/>
</dbReference>
<dbReference type="PANTHER" id="PTHR34075">
    <property type="entry name" value="BLR3430 PROTEIN"/>
    <property type="match status" value="1"/>
</dbReference>
<dbReference type="RefSeq" id="WP_063916247.1">
    <property type="nucleotide sequence ID" value="NZ_BMMH01000005.1"/>
</dbReference>
<dbReference type="InterPro" id="IPR002878">
    <property type="entry name" value="ChsH2_C"/>
</dbReference>
<reference evidence="3" key="1">
    <citation type="journal article" date="2014" name="Int. J. Syst. Evol. Microbiol.">
        <title>Complete genome sequence of Corynebacterium casei LMG S-19264T (=DSM 44701T), isolated from a smear-ripened cheese.</title>
        <authorList>
            <consortium name="US DOE Joint Genome Institute (JGI-PGF)"/>
            <person name="Walter F."/>
            <person name="Albersmeier A."/>
            <person name="Kalinowski J."/>
            <person name="Ruckert C."/>
        </authorList>
    </citation>
    <scope>NUCLEOTIDE SEQUENCE</scope>
    <source>
        <strain evidence="3">CGMCC 4.3508</strain>
    </source>
</reference>
<feature type="region of interest" description="Disordered" evidence="1">
    <location>
        <begin position="136"/>
        <end position="175"/>
    </location>
</feature>
<evidence type="ECO:0000259" key="2">
    <source>
        <dbReference type="Pfam" id="PF01796"/>
    </source>
</evidence>
<feature type="compositionally biased region" description="Polar residues" evidence="1">
    <location>
        <begin position="166"/>
        <end position="175"/>
    </location>
</feature>